<protein>
    <submittedName>
        <fullName evidence="5">Uncharacterized protein</fullName>
    </submittedName>
</protein>
<dbReference type="EMBL" id="JARJLG010000026">
    <property type="protein sequence ID" value="KAJ7769218.1"/>
    <property type="molecule type" value="Genomic_DNA"/>
</dbReference>
<evidence type="ECO:0000256" key="3">
    <source>
        <dbReference type="SAM" id="MobiDB-lite"/>
    </source>
</evidence>
<evidence type="ECO:0000256" key="1">
    <source>
        <dbReference type="ARBA" id="ARBA00022741"/>
    </source>
</evidence>
<organism evidence="5 6">
    <name type="scientific">Mycena maculata</name>
    <dbReference type="NCBI Taxonomy" id="230809"/>
    <lineage>
        <taxon>Eukaryota</taxon>
        <taxon>Fungi</taxon>
        <taxon>Dikarya</taxon>
        <taxon>Basidiomycota</taxon>
        <taxon>Agaricomycotina</taxon>
        <taxon>Agaricomycetes</taxon>
        <taxon>Agaricomycetidae</taxon>
        <taxon>Agaricales</taxon>
        <taxon>Marasmiineae</taxon>
        <taxon>Mycenaceae</taxon>
        <taxon>Mycena</taxon>
    </lineage>
</organism>
<keyword evidence="1" id="KW-0547">Nucleotide-binding</keyword>
<accession>A0AAD7JRK0</accession>
<keyword evidence="4" id="KW-0472">Membrane</keyword>
<keyword evidence="2" id="KW-0342">GTP-binding</keyword>
<proteinExistence type="predicted"/>
<dbReference type="GO" id="GO:0003924">
    <property type="term" value="F:GTPase activity"/>
    <property type="evidence" value="ECO:0007669"/>
    <property type="project" value="InterPro"/>
</dbReference>
<feature type="compositionally biased region" description="Low complexity" evidence="3">
    <location>
        <begin position="16"/>
        <end position="31"/>
    </location>
</feature>
<comment type="caution">
    <text evidence="5">The sequence shown here is derived from an EMBL/GenBank/DDBJ whole genome shotgun (WGS) entry which is preliminary data.</text>
</comment>
<gene>
    <name evidence="5" type="ORF">DFH07DRAFT_769114</name>
</gene>
<sequence length="646" mass="71269">MSPVRYMLSARDEESTASSAASTATASSSASPYPTESYGIPRVLPWVAVVLLVLAVAALLLFCRRRRTVVPQLTQIKEEEPRSSSETLLYPGWEKRSSIIATPPPAYTAAGDNVAPGQEDAVFRTSKNQRRALIRRRRSFDCIERSLGTKIMTNTKNPTRLEPDGPIEHGTATSVEPWAAVPTITIPDSELVKYTQQWRQERLYNTVAWIGFLWQNDSPSASENRKLANAKWFPGELVETHALIGLYLETAIVRLHQSADEIKMPSWDVGGCGKRIPLAVLAHFTQTAGSNALIWFASSSPSLSSSPNTDFRAVDSADRDGIPRSVEELVHVLDLLAYPELNPSDVPVLVLATKQDLPNAMTTHEIQNSFAPVVLGLRLFVVGTTLNQSLTEGALPGAFRWLLQSVQNAGAGRPPPPSPSDDPRSTIVLETKTKLDSWLERAEADSSAAEFLHQFQTVSLPAWDHYTHIRIIYSMLAAFGRHQGRDMILQGLEAYAALGDQACTRPLHITMSYFWIQDCDAESVSYLESMLDMDNFFDSESIISEPASDWTLLEDEKQGDGNASAGDNNEEPVGYRVTDAPSDAGFVRFLLLNPFVADEELWTECYSSEVMVSGKARARMVLPNKRHLPNLVGRDVIPSSLRSLIG</sequence>
<feature type="region of interest" description="Disordered" evidence="3">
    <location>
        <begin position="557"/>
        <end position="576"/>
    </location>
</feature>
<reference evidence="5" key="1">
    <citation type="submission" date="2023-03" db="EMBL/GenBank/DDBJ databases">
        <title>Massive genome expansion in bonnet fungi (Mycena s.s.) driven by repeated elements and novel gene families across ecological guilds.</title>
        <authorList>
            <consortium name="Lawrence Berkeley National Laboratory"/>
            <person name="Harder C.B."/>
            <person name="Miyauchi S."/>
            <person name="Viragh M."/>
            <person name="Kuo A."/>
            <person name="Thoen E."/>
            <person name="Andreopoulos B."/>
            <person name="Lu D."/>
            <person name="Skrede I."/>
            <person name="Drula E."/>
            <person name="Henrissat B."/>
            <person name="Morin E."/>
            <person name="Kohler A."/>
            <person name="Barry K."/>
            <person name="LaButti K."/>
            <person name="Morin E."/>
            <person name="Salamov A."/>
            <person name="Lipzen A."/>
            <person name="Mereny Z."/>
            <person name="Hegedus B."/>
            <person name="Baldrian P."/>
            <person name="Stursova M."/>
            <person name="Weitz H."/>
            <person name="Taylor A."/>
            <person name="Grigoriev I.V."/>
            <person name="Nagy L.G."/>
            <person name="Martin F."/>
            <person name="Kauserud H."/>
        </authorList>
    </citation>
    <scope>NUCLEOTIDE SEQUENCE</scope>
    <source>
        <strain evidence="5">CBHHK188m</strain>
    </source>
</reference>
<dbReference type="InterPro" id="IPR024156">
    <property type="entry name" value="Small_GTPase_ARF"/>
</dbReference>
<feature type="region of interest" description="Disordered" evidence="3">
    <location>
        <begin position="8"/>
        <end position="34"/>
    </location>
</feature>
<dbReference type="Gene3D" id="3.40.50.300">
    <property type="entry name" value="P-loop containing nucleotide triphosphate hydrolases"/>
    <property type="match status" value="1"/>
</dbReference>
<keyword evidence="4" id="KW-0812">Transmembrane</keyword>
<dbReference type="Pfam" id="PF00025">
    <property type="entry name" value="Arf"/>
    <property type="match status" value="1"/>
</dbReference>
<dbReference type="Proteomes" id="UP001215280">
    <property type="component" value="Unassembled WGS sequence"/>
</dbReference>
<dbReference type="PANTHER" id="PTHR11711">
    <property type="entry name" value="ADP RIBOSYLATION FACTOR-RELATED"/>
    <property type="match status" value="1"/>
</dbReference>
<dbReference type="InterPro" id="IPR006689">
    <property type="entry name" value="Small_GTPase_ARF/SAR"/>
</dbReference>
<feature type="transmembrane region" description="Helical" evidence="4">
    <location>
        <begin position="43"/>
        <end position="63"/>
    </location>
</feature>
<evidence type="ECO:0000256" key="2">
    <source>
        <dbReference type="ARBA" id="ARBA00023134"/>
    </source>
</evidence>
<evidence type="ECO:0000313" key="5">
    <source>
        <dbReference type="EMBL" id="KAJ7769218.1"/>
    </source>
</evidence>
<evidence type="ECO:0000313" key="6">
    <source>
        <dbReference type="Proteomes" id="UP001215280"/>
    </source>
</evidence>
<dbReference type="AlphaFoldDB" id="A0AAD7JRK0"/>
<keyword evidence="6" id="KW-1185">Reference proteome</keyword>
<name>A0AAD7JRK0_9AGAR</name>
<dbReference type="GO" id="GO:0005525">
    <property type="term" value="F:GTP binding"/>
    <property type="evidence" value="ECO:0007669"/>
    <property type="project" value="UniProtKB-KW"/>
</dbReference>
<dbReference type="InterPro" id="IPR027417">
    <property type="entry name" value="P-loop_NTPase"/>
</dbReference>
<keyword evidence="4" id="KW-1133">Transmembrane helix</keyword>
<evidence type="ECO:0000256" key="4">
    <source>
        <dbReference type="SAM" id="Phobius"/>
    </source>
</evidence>
<dbReference type="PROSITE" id="PS51417">
    <property type="entry name" value="ARF"/>
    <property type="match status" value="1"/>
</dbReference>